<keyword evidence="3" id="KW-1185">Reference proteome</keyword>
<evidence type="ECO:0000313" key="2">
    <source>
        <dbReference type="EMBL" id="MFD2916765.1"/>
    </source>
</evidence>
<keyword evidence="1" id="KW-0472">Membrane</keyword>
<sequence length="158" mass="18114">MNKIKFLNGFVVVLIVIYLIHFLGDAYLTFFTDFIEPFEHLYKDFIFGYYTQFVGLVFSVLTFIGLLFIKNGLGEIIKEGFFNAYSATKFKTAGKLFLISGFLNLVFSMVLLFRSEEVLFLGEMGQSFLLMIIGFSLYIIADILQNGNLLKQENDLTI</sequence>
<protein>
    <submittedName>
        <fullName evidence="2">DUF2975 domain-containing protein</fullName>
    </submittedName>
</protein>
<dbReference type="EMBL" id="JBHUOS010000010">
    <property type="protein sequence ID" value="MFD2916765.1"/>
    <property type="molecule type" value="Genomic_DNA"/>
</dbReference>
<name>A0ABW5ZX20_9FLAO</name>
<dbReference type="Proteomes" id="UP001597548">
    <property type="component" value="Unassembled WGS sequence"/>
</dbReference>
<keyword evidence="1" id="KW-0812">Transmembrane</keyword>
<feature type="transmembrane region" description="Helical" evidence="1">
    <location>
        <begin position="96"/>
        <end position="113"/>
    </location>
</feature>
<dbReference type="RefSeq" id="WP_194506374.1">
    <property type="nucleotide sequence ID" value="NZ_JADILU010000001.1"/>
</dbReference>
<reference evidence="3" key="1">
    <citation type="journal article" date="2019" name="Int. J. Syst. Evol. Microbiol.">
        <title>The Global Catalogue of Microorganisms (GCM) 10K type strain sequencing project: providing services to taxonomists for standard genome sequencing and annotation.</title>
        <authorList>
            <consortium name="The Broad Institute Genomics Platform"/>
            <consortium name="The Broad Institute Genome Sequencing Center for Infectious Disease"/>
            <person name="Wu L."/>
            <person name="Ma J."/>
        </authorList>
    </citation>
    <scope>NUCLEOTIDE SEQUENCE [LARGE SCALE GENOMIC DNA]</scope>
    <source>
        <strain evidence="3">KCTC 32514</strain>
    </source>
</reference>
<organism evidence="2 3">
    <name type="scientific">Psychroserpens luteus</name>
    <dbReference type="NCBI Taxonomy" id="1434066"/>
    <lineage>
        <taxon>Bacteria</taxon>
        <taxon>Pseudomonadati</taxon>
        <taxon>Bacteroidota</taxon>
        <taxon>Flavobacteriia</taxon>
        <taxon>Flavobacteriales</taxon>
        <taxon>Flavobacteriaceae</taxon>
        <taxon>Psychroserpens</taxon>
    </lineage>
</organism>
<feature type="transmembrane region" description="Helical" evidence="1">
    <location>
        <begin position="7"/>
        <end position="29"/>
    </location>
</feature>
<dbReference type="Pfam" id="PF11188">
    <property type="entry name" value="DUF2975"/>
    <property type="match status" value="1"/>
</dbReference>
<evidence type="ECO:0000313" key="3">
    <source>
        <dbReference type="Proteomes" id="UP001597548"/>
    </source>
</evidence>
<evidence type="ECO:0000256" key="1">
    <source>
        <dbReference type="SAM" id="Phobius"/>
    </source>
</evidence>
<accession>A0ABW5ZX20</accession>
<feature type="transmembrane region" description="Helical" evidence="1">
    <location>
        <begin position="125"/>
        <end position="144"/>
    </location>
</feature>
<feature type="transmembrane region" description="Helical" evidence="1">
    <location>
        <begin position="49"/>
        <end position="69"/>
    </location>
</feature>
<gene>
    <name evidence="2" type="ORF">ACFS29_14005</name>
</gene>
<comment type="caution">
    <text evidence="2">The sequence shown here is derived from an EMBL/GenBank/DDBJ whole genome shotgun (WGS) entry which is preliminary data.</text>
</comment>
<proteinExistence type="predicted"/>
<dbReference type="InterPro" id="IPR021354">
    <property type="entry name" value="DUF2975"/>
</dbReference>
<keyword evidence="1" id="KW-1133">Transmembrane helix</keyword>